<evidence type="ECO:0000256" key="2">
    <source>
        <dbReference type="ARBA" id="ARBA00005948"/>
    </source>
</evidence>
<dbReference type="Gene3D" id="1.20.5.780">
    <property type="entry name" value="Single helix bin"/>
    <property type="match status" value="1"/>
</dbReference>
<dbReference type="GO" id="GO:0043269">
    <property type="term" value="P:regulation of monoatomic ion transport"/>
    <property type="evidence" value="ECO:0007669"/>
    <property type="project" value="InterPro"/>
</dbReference>
<keyword evidence="3 8" id="KW-0813">Transport</keyword>
<evidence type="ECO:0000256" key="5">
    <source>
        <dbReference type="ARBA" id="ARBA00022989"/>
    </source>
</evidence>
<comment type="similarity">
    <text evidence="2 8">Belongs to the FXYD family.</text>
</comment>
<name>V9LJX7_CALMI</name>
<evidence type="ECO:0000256" key="8">
    <source>
        <dbReference type="RuleBase" id="RU364131"/>
    </source>
</evidence>
<evidence type="ECO:0000256" key="3">
    <source>
        <dbReference type="ARBA" id="ARBA00022448"/>
    </source>
</evidence>
<protein>
    <recommendedName>
        <fullName evidence="8">FXYD domain-containing ion transport regulator</fullName>
    </recommendedName>
</protein>
<dbReference type="InterPro" id="IPR047297">
    <property type="entry name" value="FXYD_motif"/>
</dbReference>
<organism evidence="10">
    <name type="scientific">Callorhinchus milii</name>
    <name type="common">Ghost shark</name>
    <dbReference type="NCBI Taxonomy" id="7868"/>
    <lineage>
        <taxon>Eukaryota</taxon>
        <taxon>Metazoa</taxon>
        <taxon>Chordata</taxon>
        <taxon>Craniata</taxon>
        <taxon>Vertebrata</taxon>
        <taxon>Chondrichthyes</taxon>
        <taxon>Holocephali</taxon>
        <taxon>Chimaeriformes</taxon>
        <taxon>Callorhinchidae</taxon>
        <taxon>Callorhinchus</taxon>
    </lineage>
</organism>
<comment type="subcellular location">
    <subcellularLocation>
        <location evidence="1">Membrane</location>
        <topology evidence="1">Single-pass membrane protein</topology>
    </subcellularLocation>
</comment>
<sequence>MNDIEATFAPSNNFDYDYQSVQTTGLILAGIMFVSGIVIALSNKFKCRKSPSGERPKAEEGNVSQSQTTSPGQVV</sequence>
<evidence type="ECO:0000256" key="7">
    <source>
        <dbReference type="ARBA" id="ARBA00023136"/>
    </source>
</evidence>
<keyword evidence="4 8" id="KW-0812">Transmembrane</keyword>
<proteinExistence type="evidence at transcript level"/>
<keyword evidence="6 8" id="KW-0406">Ion transport</keyword>
<evidence type="ECO:0000256" key="9">
    <source>
        <dbReference type="SAM" id="MobiDB-lite"/>
    </source>
</evidence>
<feature type="region of interest" description="Disordered" evidence="9">
    <location>
        <begin position="47"/>
        <end position="75"/>
    </location>
</feature>
<feature type="compositionally biased region" description="Polar residues" evidence="9">
    <location>
        <begin position="62"/>
        <end position="75"/>
    </location>
</feature>
<keyword evidence="5 8" id="KW-1133">Transmembrane helix</keyword>
<dbReference type="Pfam" id="PF02038">
    <property type="entry name" value="ATP1G1_PLM_MAT8"/>
    <property type="match status" value="1"/>
</dbReference>
<evidence type="ECO:0000313" key="10">
    <source>
        <dbReference type="EMBL" id="AFP13726.1"/>
    </source>
</evidence>
<dbReference type="EMBL" id="JW881209">
    <property type="protein sequence ID" value="AFP13726.1"/>
    <property type="molecule type" value="mRNA"/>
</dbReference>
<accession>V9LJX7</accession>
<keyword evidence="7 8" id="KW-0472">Membrane</keyword>
<evidence type="ECO:0000256" key="6">
    <source>
        <dbReference type="ARBA" id="ARBA00023065"/>
    </source>
</evidence>
<reference evidence="10" key="1">
    <citation type="journal article" date="2014" name="Nature">
        <title>Elephant shark genome provides unique insights into gnathostome evolution.</title>
        <authorList>
            <consortium name="International Elephant Shark Genome Sequencing Consortium"/>
            <person name="Venkatesh B."/>
            <person name="Lee A.P."/>
            <person name="Ravi V."/>
            <person name="Maurya A.K."/>
            <person name="Lian M.M."/>
            <person name="Swann J.B."/>
            <person name="Ohta Y."/>
            <person name="Flajnik M.F."/>
            <person name="Sutoh Y."/>
            <person name="Kasahara M."/>
            <person name="Hoon S."/>
            <person name="Gangu V."/>
            <person name="Roy S.W."/>
            <person name="Irimia M."/>
            <person name="Korzh V."/>
            <person name="Kondrychyn I."/>
            <person name="Lim Z.W."/>
            <person name="Tay B.H."/>
            <person name="Tohari S."/>
            <person name="Kong K.W."/>
            <person name="Ho S."/>
            <person name="Lorente-Galdos B."/>
            <person name="Quilez J."/>
            <person name="Marques-Bonet T."/>
            <person name="Raney B.J."/>
            <person name="Ingham P.W."/>
            <person name="Tay A."/>
            <person name="Hillier L.W."/>
            <person name="Minx P."/>
            <person name="Boehm T."/>
            <person name="Wilson R.K."/>
            <person name="Brenner S."/>
            <person name="Warren W.C."/>
        </authorList>
    </citation>
    <scope>NUCLEOTIDE SEQUENCE</scope>
    <source>
        <tissue evidence="10">Brain</tissue>
    </source>
</reference>
<evidence type="ECO:0000256" key="4">
    <source>
        <dbReference type="ARBA" id="ARBA00022692"/>
    </source>
</evidence>
<dbReference type="PROSITE" id="PS01310">
    <property type="entry name" value="FXYD"/>
    <property type="match status" value="1"/>
</dbReference>
<dbReference type="GO" id="GO:0006811">
    <property type="term" value="P:monoatomic ion transport"/>
    <property type="evidence" value="ECO:0007669"/>
    <property type="project" value="UniProtKB-KW"/>
</dbReference>
<dbReference type="GO" id="GO:0017080">
    <property type="term" value="F:sodium channel regulator activity"/>
    <property type="evidence" value="ECO:0007669"/>
    <property type="project" value="TreeGrafter"/>
</dbReference>
<dbReference type="PANTHER" id="PTHR14132">
    <property type="entry name" value="SODIUM/POTASSIUM-TRANSPORTING ATPASE SUBUNIT GAMMA"/>
    <property type="match status" value="1"/>
</dbReference>
<dbReference type="InterPro" id="IPR000272">
    <property type="entry name" value="Ion-transport_regulator_FXYD"/>
</dbReference>
<dbReference type="CDD" id="cd20325">
    <property type="entry name" value="FXYD7"/>
    <property type="match status" value="1"/>
</dbReference>
<dbReference type="GO" id="GO:0016020">
    <property type="term" value="C:membrane"/>
    <property type="evidence" value="ECO:0007669"/>
    <property type="project" value="UniProtKB-SubCell"/>
</dbReference>
<evidence type="ECO:0000256" key="1">
    <source>
        <dbReference type="ARBA" id="ARBA00004167"/>
    </source>
</evidence>
<dbReference type="InterPro" id="IPR047284">
    <property type="entry name" value="FXYD7"/>
</dbReference>
<feature type="compositionally biased region" description="Basic and acidic residues" evidence="9">
    <location>
        <begin position="51"/>
        <end position="60"/>
    </location>
</feature>
<feature type="transmembrane region" description="Helical" evidence="8">
    <location>
        <begin position="20"/>
        <end position="41"/>
    </location>
</feature>
<dbReference type="AlphaFoldDB" id="V9LJX7"/>